<proteinExistence type="predicted"/>
<sequence>MQLKLTSKVRSLEFKVENGPRIFVKFDELTKTLSVECNLEHIIMSGNELMDTFAFWRNLKVLGIDITPREADHFLYICTR</sequence>
<gene>
    <name evidence="1" type="ORF">PM2_073</name>
</gene>
<organism evidence="1 2">
    <name type="scientific">Pectobacterium bacteriophage PM2</name>
    <dbReference type="NCBI Taxonomy" id="1429794"/>
    <lineage>
        <taxon>Viruses</taxon>
        <taxon>Duplodnaviria</taxon>
        <taxon>Heunggongvirae</taxon>
        <taxon>Uroviricota</taxon>
        <taxon>Caudoviricetes</taxon>
        <taxon>Pantevenvirales</taxon>
        <taxon>Straboviridae</taxon>
        <taxon>Tevenvirinae</taxon>
        <taxon>Mosugukvirus</taxon>
        <taxon>Mosugukvirus pm2</taxon>
    </lineage>
</organism>
<dbReference type="EMBL" id="KF835987">
    <property type="protein sequence ID" value="AHY25035.1"/>
    <property type="molecule type" value="Genomic_DNA"/>
</dbReference>
<dbReference type="GeneID" id="26637966"/>
<keyword evidence="2" id="KW-1185">Reference proteome</keyword>
<reference evidence="1 2" key="1">
    <citation type="journal article" date="2015" name="Plant Pathol. J.">
        <title>Isolation and Genomic Characterization of the T4-Like Bacteriophage PM2 Infecting Pectobacterium carotovorum subsp. carotovorum.</title>
        <authorList>
            <person name="Lim J.A."/>
            <person name="Lee D.H."/>
            <person name="Heu S."/>
        </authorList>
    </citation>
    <scope>NUCLEOTIDE SEQUENCE [LARGE SCALE GENOMIC DNA]</scope>
</reference>
<evidence type="ECO:0000313" key="2">
    <source>
        <dbReference type="Proteomes" id="UP000030739"/>
    </source>
</evidence>
<accession>A0A0A0Q2E1</accession>
<dbReference type="KEGG" id="vg:26637966"/>
<evidence type="ECO:0000313" key="1">
    <source>
        <dbReference type="EMBL" id="AHY25035.1"/>
    </source>
</evidence>
<dbReference type="RefSeq" id="YP_009211494.1">
    <property type="nucleotide sequence ID" value="NC_028940.1"/>
</dbReference>
<dbReference type="Proteomes" id="UP000030739">
    <property type="component" value="Segment"/>
</dbReference>
<name>A0A0A0Q2E1_9CAUD</name>
<protein>
    <submittedName>
        <fullName evidence="1">Uncharacterized protein</fullName>
    </submittedName>
</protein>